<feature type="transmembrane region" description="Helical" evidence="3">
    <location>
        <begin position="400"/>
        <end position="421"/>
    </location>
</feature>
<feature type="transmembrane region" description="Helical" evidence="3">
    <location>
        <begin position="675"/>
        <end position="694"/>
    </location>
</feature>
<gene>
    <name evidence="5" type="ORF">CDEB00056_LOCUS24118</name>
</gene>
<dbReference type="PANTHER" id="PTHR20913:SF7">
    <property type="entry name" value="RE60063P"/>
    <property type="match status" value="1"/>
</dbReference>
<protein>
    <recommendedName>
        <fullName evidence="4">Rab-GAP TBC domain-containing protein</fullName>
    </recommendedName>
</protein>
<evidence type="ECO:0000256" key="2">
    <source>
        <dbReference type="SAM" id="MobiDB-lite"/>
    </source>
</evidence>
<dbReference type="EMBL" id="HBIO01031476">
    <property type="protein sequence ID" value="CAE0479264.1"/>
    <property type="molecule type" value="Transcribed_RNA"/>
</dbReference>
<feature type="region of interest" description="Disordered" evidence="2">
    <location>
        <begin position="81"/>
        <end position="134"/>
    </location>
</feature>
<organism evidence="5">
    <name type="scientific">Chaetoceros debilis</name>
    <dbReference type="NCBI Taxonomy" id="122233"/>
    <lineage>
        <taxon>Eukaryota</taxon>
        <taxon>Sar</taxon>
        <taxon>Stramenopiles</taxon>
        <taxon>Ochrophyta</taxon>
        <taxon>Bacillariophyta</taxon>
        <taxon>Coscinodiscophyceae</taxon>
        <taxon>Chaetocerotophycidae</taxon>
        <taxon>Chaetocerotales</taxon>
        <taxon>Chaetocerotaceae</taxon>
        <taxon>Chaetoceros</taxon>
    </lineage>
</organism>
<dbReference type="PANTHER" id="PTHR20913">
    <property type="entry name" value="TBC1 DOMAIN FAMILY MEMBER 20/GTPASE"/>
    <property type="match status" value="1"/>
</dbReference>
<accession>A0A7S3QK23</accession>
<dbReference type="GO" id="GO:0005789">
    <property type="term" value="C:endoplasmic reticulum membrane"/>
    <property type="evidence" value="ECO:0007669"/>
    <property type="project" value="TreeGrafter"/>
</dbReference>
<feature type="region of interest" description="Disordered" evidence="2">
    <location>
        <begin position="276"/>
        <end position="296"/>
    </location>
</feature>
<dbReference type="GO" id="GO:0005096">
    <property type="term" value="F:GTPase activator activity"/>
    <property type="evidence" value="ECO:0007669"/>
    <property type="project" value="UniProtKB-KW"/>
</dbReference>
<dbReference type="SUPFAM" id="SSF47923">
    <property type="entry name" value="Ypt/Rab-GAP domain of gyp1p"/>
    <property type="match status" value="1"/>
</dbReference>
<dbReference type="InterPro" id="IPR045913">
    <property type="entry name" value="TBC20/Gyp8-like"/>
</dbReference>
<proteinExistence type="predicted"/>
<feature type="region of interest" description="Disordered" evidence="2">
    <location>
        <begin position="616"/>
        <end position="635"/>
    </location>
</feature>
<feature type="compositionally biased region" description="Low complexity" evidence="2">
    <location>
        <begin position="81"/>
        <end position="108"/>
    </location>
</feature>
<sequence length="986" mass="108949">MMNLPPSMLQDASDREEAKAAVARKTKEIESLLSHPEEVDLWALREMCFSEGGLMNDAIRKKAWPKLVGLSSTVPMLHPLLPPSGSGLPRHPKKSSSSSLASLSSSVRASKKSFKQPKRRPNRKANVVSSTPGTISEVGHGVSVVDPATVPPRSYKKLDMASSLDDHQIGLDIARCTWHLLNGSQRMRRKLMSNKRKKKIRALLKRKQKRLGNFINLTLIRSYGGEVFKDESDSGVGEDMEIMEKDKENKLRYYQGYHDVSCVLLSALGGEHRNSSLLSSLPSPQEHGNTKKKNNFKRKTQWEQLMEESIQTATAMGLDLPSEVLVQLSIGHFRDMMKNNFVHLTVTLKLVLLPLLKRLDVDGQVYQHLVDCDMEPYFCLSWVITWFSHDVRDTDVVKRLFDFFIASHPLMPIYVCVAMMLHPYNRAEILDADCDFACVHKALADLPKNSCSVGWKFVGNVIDGSGGYVSGEEEEDEVSFDGTSLMSQDVYREECSIAGSLNSSGRGGGMGMGDDERSTASTVPSLASESFMSGGGSSRVPFQELFDLAVSYMRRVPPRAILRLAHMHYDDETMRQFMIDADSISMFQPPPAWALASTIESDRAIKKRLRMKNGIGGRTSTINEKDTDTQGSNSASADSLHVLTQEYKYPHAVIAAGIGPDGDGEILKQRKRRKMWRISAIAVGIVAILIGLVAQSDMHLVLFRFQFVSRNGISTLGESANLKTISAIETIAAPTNKETDAMTKKGKDNNDPAVAAILKLPDVKKYEAQKEVILGFGDIILDSVTTSQDASDDLSESKRAKFASQPSQRVNQQSGIVDKDDSTFSGDIITDKPSPNTNLKQQHKEKRAKEPIMASLREKKILQEVNVARHLSAQVKVVEKEPPSTVPVPSLVQDSLNQMPEIIMEPKIDVAKAMAEFFGWAFVHEAKVAIAFEEGSGVALSSLAVQNKGAFTGFKTKGLLSLKQYAKSLYSGAKTHLLNEAEVVFL</sequence>
<keyword evidence="3" id="KW-0812">Transmembrane</keyword>
<name>A0A7S3QK23_9STRA</name>
<dbReference type="InterPro" id="IPR035969">
    <property type="entry name" value="Rab-GAP_TBC_sf"/>
</dbReference>
<evidence type="ECO:0000256" key="1">
    <source>
        <dbReference type="ARBA" id="ARBA00022468"/>
    </source>
</evidence>
<feature type="region of interest" description="Disordered" evidence="2">
    <location>
        <begin position="795"/>
        <end position="849"/>
    </location>
</feature>
<feature type="compositionally biased region" description="Polar residues" evidence="2">
    <location>
        <begin position="804"/>
        <end position="815"/>
    </location>
</feature>
<keyword evidence="3" id="KW-0472">Membrane</keyword>
<dbReference type="AlphaFoldDB" id="A0A7S3QK23"/>
<keyword evidence="1" id="KW-0343">GTPase activation</keyword>
<dbReference type="PROSITE" id="PS50086">
    <property type="entry name" value="TBC_RABGAP"/>
    <property type="match status" value="1"/>
</dbReference>
<evidence type="ECO:0000313" key="5">
    <source>
        <dbReference type="EMBL" id="CAE0479264.1"/>
    </source>
</evidence>
<feature type="region of interest" description="Disordered" evidence="2">
    <location>
        <begin position="1"/>
        <end position="22"/>
    </location>
</feature>
<evidence type="ECO:0000256" key="3">
    <source>
        <dbReference type="SAM" id="Phobius"/>
    </source>
</evidence>
<evidence type="ECO:0000259" key="4">
    <source>
        <dbReference type="PROSITE" id="PS50086"/>
    </source>
</evidence>
<dbReference type="InterPro" id="IPR000195">
    <property type="entry name" value="Rab-GAP-TBC_dom"/>
</dbReference>
<reference evidence="5" key="1">
    <citation type="submission" date="2021-01" db="EMBL/GenBank/DDBJ databases">
        <authorList>
            <person name="Corre E."/>
            <person name="Pelletier E."/>
            <person name="Niang G."/>
            <person name="Scheremetjew M."/>
            <person name="Finn R."/>
            <person name="Kale V."/>
            <person name="Holt S."/>
            <person name="Cochrane G."/>
            <person name="Meng A."/>
            <person name="Brown T."/>
            <person name="Cohen L."/>
        </authorList>
    </citation>
    <scope>NUCLEOTIDE SEQUENCE</scope>
    <source>
        <strain evidence="5">MM31A-1</strain>
    </source>
</reference>
<feature type="domain" description="Rab-GAP TBC" evidence="4">
    <location>
        <begin position="54"/>
        <end position="408"/>
    </location>
</feature>
<dbReference type="Gene3D" id="1.10.8.1310">
    <property type="match status" value="1"/>
</dbReference>
<feature type="compositionally biased region" description="Basic and acidic residues" evidence="2">
    <location>
        <begin position="12"/>
        <end position="22"/>
    </location>
</feature>
<dbReference type="Pfam" id="PF00566">
    <property type="entry name" value="RabGAP-TBC"/>
    <property type="match status" value="1"/>
</dbReference>
<keyword evidence="3" id="KW-1133">Transmembrane helix</keyword>
<feature type="compositionally biased region" description="Basic residues" evidence="2">
    <location>
        <begin position="109"/>
        <end position="123"/>
    </location>
</feature>
<dbReference type="GO" id="GO:0006888">
    <property type="term" value="P:endoplasmic reticulum to Golgi vesicle-mediated transport"/>
    <property type="evidence" value="ECO:0007669"/>
    <property type="project" value="TreeGrafter"/>
</dbReference>
<dbReference type="Gene3D" id="1.10.472.80">
    <property type="entry name" value="Ypt/Rab-GAP domain of gyp1p, domain 3"/>
    <property type="match status" value="1"/>
</dbReference>